<accession>A0A7C8IEY7</accession>
<dbReference type="Proteomes" id="UP000481861">
    <property type="component" value="Unassembled WGS sequence"/>
</dbReference>
<dbReference type="AlphaFoldDB" id="A0A7C8IEY7"/>
<proteinExistence type="predicted"/>
<feature type="region of interest" description="Disordered" evidence="1">
    <location>
        <begin position="31"/>
        <end position="95"/>
    </location>
</feature>
<comment type="caution">
    <text evidence="2">The sequence shown here is derived from an EMBL/GenBank/DDBJ whole genome shotgun (WGS) entry which is preliminary data.</text>
</comment>
<feature type="compositionally biased region" description="Polar residues" evidence="1">
    <location>
        <begin position="35"/>
        <end position="46"/>
    </location>
</feature>
<dbReference type="OrthoDB" id="190201at2759"/>
<sequence length="323" mass="35809">MLYNVLPAVMQSRMPTLPSFRQSISDFRGRAFCSDSPNTDTETITAESPPPEYSSRASSMRPSRDSAESTDTEDIGSQENTFAKPQSSNNLPSSCALSETQTGINWRYARQGINLLTQAYHESLTIATVNDNSVVLPRQLHLHGTVYLLQSLPADLSPQEVMSLRTALPRSIFHHSNNKTDPSTSAMIQNSSTLPAASKAEVHSRDASILHRTIATIVFEIFVLTQFLLPYIKLFIGHVSRIEREHKVTHRLVNMGITTVDGLGRRSLQLSQTVCQMNDGKVGRAINDLTIWWVRGLTGGIQQGMTDGVVMLGNERRTLEKLD</sequence>
<evidence type="ECO:0000256" key="1">
    <source>
        <dbReference type="SAM" id="MobiDB-lite"/>
    </source>
</evidence>
<reference evidence="2 3" key="1">
    <citation type="submission" date="2020-01" db="EMBL/GenBank/DDBJ databases">
        <authorList>
            <consortium name="DOE Joint Genome Institute"/>
            <person name="Haridas S."/>
            <person name="Albert R."/>
            <person name="Binder M."/>
            <person name="Bloem J."/>
            <person name="Labutti K."/>
            <person name="Salamov A."/>
            <person name="Andreopoulos B."/>
            <person name="Baker S.E."/>
            <person name="Barry K."/>
            <person name="Bills G."/>
            <person name="Bluhm B.H."/>
            <person name="Cannon C."/>
            <person name="Castanera R."/>
            <person name="Culley D.E."/>
            <person name="Daum C."/>
            <person name="Ezra D."/>
            <person name="Gonzalez J.B."/>
            <person name="Henrissat B."/>
            <person name="Kuo A."/>
            <person name="Liang C."/>
            <person name="Lipzen A."/>
            <person name="Lutzoni F."/>
            <person name="Magnuson J."/>
            <person name="Mondo S."/>
            <person name="Nolan M."/>
            <person name="Ohm R."/>
            <person name="Pangilinan J."/>
            <person name="Park H.-J.H."/>
            <person name="Ramirez L."/>
            <person name="Alfaro M."/>
            <person name="Sun H."/>
            <person name="Tritt A."/>
            <person name="Yoshinaga Y."/>
            <person name="Zwiers L.-H.L."/>
            <person name="Turgeon B.G."/>
            <person name="Goodwin S.B."/>
            <person name="Spatafora J.W."/>
            <person name="Crous P.W."/>
            <person name="Grigoriev I.V."/>
        </authorList>
    </citation>
    <scope>NUCLEOTIDE SEQUENCE [LARGE SCALE GENOMIC DNA]</scope>
    <source>
        <strain evidence="2 3">CBS 611.86</strain>
    </source>
</reference>
<organism evidence="2 3">
    <name type="scientific">Massariosphaeria phaeospora</name>
    <dbReference type="NCBI Taxonomy" id="100035"/>
    <lineage>
        <taxon>Eukaryota</taxon>
        <taxon>Fungi</taxon>
        <taxon>Dikarya</taxon>
        <taxon>Ascomycota</taxon>
        <taxon>Pezizomycotina</taxon>
        <taxon>Dothideomycetes</taxon>
        <taxon>Pleosporomycetidae</taxon>
        <taxon>Pleosporales</taxon>
        <taxon>Pleosporales incertae sedis</taxon>
        <taxon>Massariosphaeria</taxon>
    </lineage>
</organism>
<name>A0A7C8IEY7_9PLEO</name>
<dbReference type="EMBL" id="JAADJZ010000006">
    <property type="protein sequence ID" value="KAF2874613.1"/>
    <property type="molecule type" value="Genomic_DNA"/>
</dbReference>
<protein>
    <submittedName>
        <fullName evidence="2">Uncharacterized protein</fullName>
    </submittedName>
</protein>
<evidence type="ECO:0000313" key="2">
    <source>
        <dbReference type="EMBL" id="KAF2874613.1"/>
    </source>
</evidence>
<feature type="compositionally biased region" description="Polar residues" evidence="1">
    <location>
        <begin position="77"/>
        <end position="95"/>
    </location>
</feature>
<gene>
    <name evidence="2" type="ORF">BDV95DRAFT_627232</name>
</gene>
<evidence type="ECO:0000313" key="3">
    <source>
        <dbReference type="Proteomes" id="UP000481861"/>
    </source>
</evidence>
<keyword evidence="3" id="KW-1185">Reference proteome</keyword>